<feature type="non-terminal residue" evidence="2">
    <location>
        <position position="163"/>
    </location>
</feature>
<keyword evidence="3" id="KW-1185">Reference proteome</keyword>
<evidence type="ECO:0000313" key="3">
    <source>
        <dbReference type="Proteomes" id="UP000271974"/>
    </source>
</evidence>
<sequence length="163" mass="17545">KEKSPFGGGSKRSTPDSHGSSSGPTFIPINSSYRSAGESPYNTENAAKHFHSKYTGHQTPKCGSANTSGSLDTEDNGEENPSEKSGSGHSPMWKCYIKIEGPDHLLMTFVPSTFEDLLLLNPTPDPDPVPDHSDLLEHDLADPPVTAESLFGTSVEGEIFIRE</sequence>
<gene>
    <name evidence="2" type="ORF">EGW08_021272</name>
</gene>
<dbReference type="EMBL" id="RQTK01001295">
    <property type="protein sequence ID" value="RUS70962.1"/>
    <property type="molecule type" value="Genomic_DNA"/>
</dbReference>
<feature type="non-terminal residue" evidence="2">
    <location>
        <position position="1"/>
    </location>
</feature>
<organism evidence="2 3">
    <name type="scientific">Elysia chlorotica</name>
    <name type="common">Eastern emerald elysia</name>
    <name type="synonym">Sea slug</name>
    <dbReference type="NCBI Taxonomy" id="188477"/>
    <lineage>
        <taxon>Eukaryota</taxon>
        <taxon>Metazoa</taxon>
        <taxon>Spiralia</taxon>
        <taxon>Lophotrochozoa</taxon>
        <taxon>Mollusca</taxon>
        <taxon>Gastropoda</taxon>
        <taxon>Heterobranchia</taxon>
        <taxon>Euthyneura</taxon>
        <taxon>Panpulmonata</taxon>
        <taxon>Sacoglossa</taxon>
        <taxon>Placobranchoidea</taxon>
        <taxon>Plakobranchidae</taxon>
        <taxon>Elysia</taxon>
    </lineage>
</organism>
<evidence type="ECO:0000256" key="1">
    <source>
        <dbReference type="SAM" id="MobiDB-lite"/>
    </source>
</evidence>
<feature type="region of interest" description="Disordered" evidence="1">
    <location>
        <begin position="1"/>
        <end position="92"/>
    </location>
</feature>
<dbReference type="AlphaFoldDB" id="A0A3S0ZB89"/>
<protein>
    <submittedName>
        <fullName evidence="2">Uncharacterized protein</fullName>
    </submittedName>
</protein>
<feature type="compositionally biased region" description="Polar residues" evidence="1">
    <location>
        <begin position="16"/>
        <end position="45"/>
    </location>
</feature>
<proteinExistence type="predicted"/>
<evidence type="ECO:0000313" key="2">
    <source>
        <dbReference type="EMBL" id="RUS70962.1"/>
    </source>
</evidence>
<reference evidence="2 3" key="1">
    <citation type="submission" date="2019-01" db="EMBL/GenBank/DDBJ databases">
        <title>A draft genome assembly of the solar-powered sea slug Elysia chlorotica.</title>
        <authorList>
            <person name="Cai H."/>
            <person name="Li Q."/>
            <person name="Fang X."/>
            <person name="Li J."/>
            <person name="Curtis N.E."/>
            <person name="Altenburger A."/>
            <person name="Shibata T."/>
            <person name="Feng M."/>
            <person name="Maeda T."/>
            <person name="Schwartz J.A."/>
            <person name="Shigenobu S."/>
            <person name="Lundholm N."/>
            <person name="Nishiyama T."/>
            <person name="Yang H."/>
            <person name="Hasebe M."/>
            <person name="Li S."/>
            <person name="Pierce S.K."/>
            <person name="Wang J."/>
        </authorList>
    </citation>
    <scope>NUCLEOTIDE SEQUENCE [LARGE SCALE GENOMIC DNA]</scope>
    <source>
        <strain evidence="2">EC2010</strain>
        <tissue evidence="2">Whole organism of an adult</tissue>
    </source>
</reference>
<dbReference type="Proteomes" id="UP000271974">
    <property type="component" value="Unassembled WGS sequence"/>
</dbReference>
<comment type="caution">
    <text evidence="2">The sequence shown here is derived from an EMBL/GenBank/DDBJ whole genome shotgun (WGS) entry which is preliminary data.</text>
</comment>
<feature type="compositionally biased region" description="Gly residues" evidence="1">
    <location>
        <begin position="1"/>
        <end position="10"/>
    </location>
</feature>
<accession>A0A3S0ZB89</accession>
<name>A0A3S0ZB89_ELYCH</name>